<proteinExistence type="predicted"/>
<reference evidence="1 2" key="1">
    <citation type="submission" date="2021-08" db="EMBL/GenBank/DDBJ databases">
        <title>Draft Genome Sequence of Phanerochaete sordida strain YK-624.</title>
        <authorList>
            <person name="Mori T."/>
            <person name="Dohra H."/>
            <person name="Suzuki T."/>
            <person name="Kawagishi H."/>
            <person name="Hirai H."/>
        </authorList>
    </citation>
    <scope>NUCLEOTIDE SEQUENCE [LARGE SCALE GENOMIC DNA]</scope>
    <source>
        <strain evidence="1 2">YK-624</strain>
    </source>
</reference>
<evidence type="ECO:0000313" key="1">
    <source>
        <dbReference type="EMBL" id="GJE88135.1"/>
    </source>
</evidence>
<dbReference type="AlphaFoldDB" id="A0A9P3LAF7"/>
<gene>
    <name evidence="1" type="ORF">PsYK624_042180</name>
</gene>
<organism evidence="1 2">
    <name type="scientific">Phanerochaete sordida</name>
    <dbReference type="NCBI Taxonomy" id="48140"/>
    <lineage>
        <taxon>Eukaryota</taxon>
        <taxon>Fungi</taxon>
        <taxon>Dikarya</taxon>
        <taxon>Basidiomycota</taxon>
        <taxon>Agaricomycotina</taxon>
        <taxon>Agaricomycetes</taxon>
        <taxon>Polyporales</taxon>
        <taxon>Phanerochaetaceae</taxon>
        <taxon>Phanerochaete</taxon>
    </lineage>
</organism>
<accession>A0A9P3LAF7</accession>
<protein>
    <submittedName>
        <fullName evidence="1">Uncharacterized protein</fullName>
    </submittedName>
</protein>
<comment type="caution">
    <text evidence="1">The sequence shown here is derived from an EMBL/GenBank/DDBJ whole genome shotgun (WGS) entry which is preliminary data.</text>
</comment>
<dbReference type="Proteomes" id="UP000703269">
    <property type="component" value="Unassembled WGS sequence"/>
</dbReference>
<sequence length="89" mass="9638">MAVLSSLSASCSAAVDIILNEVTAMLALSRTQGKRWSRYCDCGLDAHPCDHQTTSKFFSLRFQATAQSNLHDVAAAGFLFKGQMRPSTP</sequence>
<dbReference type="EMBL" id="BPQB01000008">
    <property type="protein sequence ID" value="GJE88135.1"/>
    <property type="molecule type" value="Genomic_DNA"/>
</dbReference>
<name>A0A9P3LAF7_9APHY</name>
<evidence type="ECO:0000313" key="2">
    <source>
        <dbReference type="Proteomes" id="UP000703269"/>
    </source>
</evidence>
<keyword evidence="2" id="KW-1185">Reference proteome</keyword>